<keyword evidence="3" id="KW-0862">Zinc</keyword>
<feature type="transmembrane region" description="Helical" evidence="5">
    <location>
        <begin position="12"/>
        <end position="33"/>
    </location>
</feature>
<dbReference type="InterPro" id="IPR001841">
    <property type="entry name" value="Znf_RING"/>
</dbReference>
<keyword evidence="5" id="KW-0472">Membrane</keyword>
<evidence type="ECO:0000256" key="5">
    <source>
        <dbReference type="SAM" id="Phobius"/>
    </source>
</evidence>
<keyword evidence="1" id="KW-0479">Metal-binding</keyword>
<dbReference type="GO" id="GO:0008270">
    <property type="term" value="F:zinc ion binding"/>
    <property type="evidence" value="ECO:0007669"/>
    <property type="project" value="UniProtKB-KW"/>
</dbReference>
<dbReference type="EMBL" id="SDAM02000323">
    <property type="protein sequence ID" value="KAH6824503.1"/>
    <property type="molecule type" value="Genomic_DNA"/>
</dbReference>
<accession>A0AAD4IZM3</accession>
<proteinExistence type="predicted"/>
<evidence type="ECO:0000256" key="2">
    <source>
        <dbReference type="ARBA" id="ARBA00022771"/>
    </source>
</evidence>
<reference evidence="7 8" key="1">
    <citation type="journal article" date="2021" name="Nat. Commun.">
        <title>Incipient diploidization of the medicinal plant Perilla within 10,000 years.</title>
        <authorList>
            <person name="Zhang Y."/>
            <person name="Shen Q."/>
            <person name="Leng L."/>
            <person name="Zhang D."/>
            <person name="Chen S."/>
            <person name="Shi Y."/>
            <person name="Ning Z."/>
            <person name="Chen S."/>
        </authorList>
    </citation>
    <scope>NUCLEOTIDE SEQUENCE [LARGE SCALE GENOMIC DNA]</scope>
    <source>
        <strain evidence="8">cv. PC099</strain>
    </source>
</reference>
<dbReference type="InterPro" id="IPR013083">
    <property type="entry name" value="Znf_RING/FYVE/PHD"/>
</dbReference>
<dbReference type="GO" id="GO:0016567">
    <property type="term" value="P:protein ubiquitination"/>
    <property type="evidence" value="ECO:0007669"/>
    <property type="project" value="TreeGrafter"/>
</dbReference>
<keyword evidence="8" id="KW-1185">Reference proteome</keyword>
<dbReference type="SUPFAM" id="SSF57850">
    <property type="entry name" value="RING/U-box"/>
    <property type="match status" value="1"/>
</dbReference>
<dbReference type="GO" id="GO:0061630">
    <property type="term" value="F:ubiquitin protein ligase activity"/>
    <property type="evidence" value="ECO:0007669"/>
    <property type="project" value="TreeGrafter"/>
</dbReference>
<dbReference type="Proteomes" id="UP001190926">
    <property type="component" value="Unassembled WGS sequence"/>
</dbReference>
<evidence type="ECO:0000313" key="8">
    <source>
        <dbReference type="Proteomes" id="UP001190926"/>
    </source>
</evidence>
<dbReference type="PROSITE" id="PS50089">
    <property type="entry name" value="ZF_RING_2"/>
    <property type="match status" value="1"/>
</dbReference>
<dbReference type="SMART" id="SM00184">
    <property type="entry name" value="RING"/>
    <property type="match status" value="1"/>
</dbReference>
<evidence type="ECO:0000256" key="3">
    <source>
        <dbReference type="ARBA" id="ARBA00022833"/>
    </source>
</evidence>
<evidence type="ECO:0000256" key="4">
    <source>
        <dbReference type="PROSITE-ProRule" id="PRU00175"/>
    </source>
</evidence>
<evidence type="ECO:0000313" key="7">
    <source>
        <dbReference type="EMBL" id="KAH6824503.1"/>
    </source>
</evidence>
<feature type="domain" description="RING-type" evidence="6">
    <location>
        <begin position="81"/>
        <end position="124"/>
    </location>
</feature>
<protein>
    <recommendedName>
        <fullName evidence="6">RING-type domain-containing protein</fullName>
    </recommendedName>
</protein>
<dbReference type="PANTHER" id="PTHR45969">
    <property type="entry name" value="RING ZINC FINGER PROTEIN-RELATED"/>
    <property type="match status" value="1"/>
</dbReference>
<comment type="caution">
    <text evidence="7">The sequence shown here is derived from an EMBL/GenBank/DDBJ whole genome shotgun (WGS) entry which is preliminary data.</text>
</comment>
<evidence type="ECO:0000256" key="1">
    <source>
        <dbReference type="ARBA" id="ARBA00022723"/>
    </source>
</evidence>
<keyword evidence="5" id="KW-1133">Transmembrane helix</keyword>
<keyword evidence="5" id="KW-0812">Transmembrane</keyword>
<dbReference type="AlphaFoldDB" id="A0AAD4IZM3"/>
<sequence length="152" mass="17216">MICLYGETQLSSFAMILYACICAPFLQITHAVVRFCKFLVDPHYQPEISYSGENPNWEVDLPVSRFEELEVGGDDEGDQVCSICLVELEGEDSVNKLAKCGHVFHAECMEKWVDRCQFTCPLCRSSVLRLSSSSCKSRPPPYCINLSYHHHS</sequence>
<name>A0AAD4IZM3_PERFH</name>
<gene>
    <name evidence="7" type="ORF">C2S53_006965</name>
</gene>
<organism evidence="7 8">
    <name type="scientific">Perilla frutescens var. hirtella</name>
    <name type="common">Perilla citriodora</name>
    <name type="synonym">Perilla setoyensis</name>
    <dbReference type="NCBI Taxonomy" id="608512"/>
    <lineage>
        <taxon>Eukaryota</taxon>
        <taxon>Viridiplantae</taxon>
        <taxon>Streptophyta</taxon>
        <taxon>Embryophyta</taxon>
        <taxon>Tracheophyta</taxon>
        <taxon>Spermatophyta</taxon>
        <taxon>Magnoliopsida</taxon>
        <taxon>eudicotyledons</taxon>
        <taxon>Gunneridae</taxon>
        <taxon>Pentapetalae</taxon>
        <taxon>asterids</taxon>
        <taxon>lamiids</taxon>
        <taxon>Lamiales</taxon>
        <taxon>Lamiaceae</taxon>
        <taxon>Nepetoideae</taxon>
        <taxon>Elsholtzieae</taxon>
        <taxon>Perilla</taxon>
    </lineage>
</organism>
<dbReference type="PANTHER" id="PTHR45969:SF9">
    <property type="entry name" value="RING-TYPE DOMAIN-CONTAINING PROTEIN"/>
    <property type="match status" value="1"/>
</dbReference>
<keyword evidence="2 4" id="KW-0863">Zinc-finger</keyword>
<dbReference type="Pfam" id="PF13639">
    <property type="entry name" value="zf-RING_2"/>
    <property type="match status" value="1"/>
</dbReference>
<evidence type="ECO:0000259" key="6">
    <source>
        <dbReference type="PROSITE" id="PS50089"/>
    </source>
</evidence>
<dbReference type="Gene3D" id="3.30.40.10">
    <property type="entry name" value="Zinc/RING finger domain, C3HC4 (zinc finger)"/>
    <property type="match status" value="1"/>
</dbReference>